<evidence type="ECO:0000256" key="2">
    <source>
        <dbReference type="SAM" id="SignalP"/>
    </source>
</evidence>
<name>A0A1H8WRZ7_9ACTN</name>
<dbReference type="STRING" id="673521.SAMN05660991_04680"/>
<dbReference type="AlphaFoldDB" id="A0A1H8WRZ7"/>
<keyword evidence="4" id="KW-1185">Reference proteome</keyword>
<proteinExistence type="predicted"/>
<evidence type="ECO:0000256" key="1">
    <source>
        <dbReference type="SAM" id="Phobius"/>
    </source>
</evidence>
<organism evidence="3 4">
    <name type="scientific">Trujillonella endophytica</name>
    <dbReference type="NCBI Taxonomy" id="673521"/>
    <lineage>
        <taxon>Bacteria</taxon>
        <taxon>Bacillati</taxon>
        <taxon>Actinomycetota</taxon>
        <taxon>Actinomycetes</taxon>
        <taxon>Geodermatophilales</taxon>
        <taxon>Geodermatophilaceae</taxon>
        <taxon>Trujillonella</taxon>
    </lineage>
</organism>
<protein>
    <recommendedName>
        <fullName evidence="5">LPXTG-motif cell wall anchor domain-containing protein</fullName>
    </recommendedName>
</protein>
<sequence>MAGTGTGTVSRMRTRLTRSLTAVAVAAVAVVATPGTASAAGPVTGFLDCYRINSDSTITAVLGYTNPTGSSRTIPHGTANQFTPTRLQGSQPTTFAPGTVHAAFSVTLTWTEANSKTGRWNLDGTVLQYVAGMENATSCPQSMQLPADGNGLGPLMVFGAAGLFGAALIARSQRRARRSEPETSAPSLG</sequence>
<keyword evidence="1" id="KW-0812">Transmembrane</keyword>
<evidence type="ECO:0000313" key="4">
    <source>
        <dbReference type="Proteomes" id="UP000198960"/>
    </source>
</evidence>
<reference evidence="4" key="1">
    <citation type="submission" date="2016-10" db="EMBL/GenBank/DDBJ databases">
        <authorList>
            <person name="Varghese N."/>
            <person name="Submissions S."/>
        </authorList>
    </citation>
    <scope>NUCLEOTIDE SEQUENCE [LARGE SCALE GENOMIC DNA]</scope>
    <source>
        <strain evidence="4">DSM 45413</strain>
    </source>
</reference>
<feature type="chain" id="PRO_5011594075" description="LPXTG-motif cell wall anchor domain-containing protein" evidence="2">
    <location>
        <begin position="40"/>
        <end position="189"/>
    </location>
</feature>
<keyword evidence="1" id="KW-0472">Membrane</keyword>
<dbReference type="RefSeq" id="WP_091949773.1">
    <property type="nucleotide sequence ID" value="NZ_FOEE01000028.1"/>
</dbReference>
<evidence type="ECO:0008006" key="5">
    <source>
        <dbReference type="Google" id="ProtNLM"/>
    </source>
</evidence>
<keyword evidence="1" id="KW-1133">Transmembrane helix</keyword>
<feature type="transmembrane region" description="Helical" evidence="1">
    <location>
        <begin position="151"/>
        <end position="170"/>
    </location>
</feature>
<dbReference type="EMBL" id="FOEE01000028">
    <property type="protein sequence ID" value="SEP30435.1"/>
    <property type="molecule type" value="Genomic_DNA"/>
</dbReference>
<dbReference type="Proteomes" id="UP000198960">
    <property type="component" value="Unassembled WGS sequence"/>
</dbReference>
<keyword evidence="2" id="KW-0732">Signal</keyword>
<gene>
    <name evidence="3" type="ORF">SAMN05660991_04680</name>
</gene>
<dbReference type="OrthoDB" id="5196445at2"/>
<evidence type="ECO:0000313" key="3">
    <source>
        <dbReference type="EMBL" id="SEP30435.1"/>
    </source>
</evidence>
<feature type="signal peptide" evidence="2">
    <location>
        <begin position="1"/>
        <end position="39"/>
    </location>
</feature>
<accession>A0A1H8WRZ7</accession>